<organism evidence="1 2">
    <name type="scientific">Gigaspora margarita</name>
    <dbReference type="NCBI Taxonomy" id="4874"/>
    <lineage>
        <taxon>Eukaryota</taxon>
        <taxon>Fungi</taxon>
        <taxon>Fungi incertae sedis</taxon>
        <taxon>Mucoromycota</taxon>
        <taxon>Glomeromycotina</taxon>
        <taxon>Glomeromycetes</taxon>
        <taxon>Diversisporales</taxon>
        <taxon>Gigasporaceae</taxon>
        <taxon>Gigaspora</taxon>
    </lineage>
</organism>
<dbReference type="Proteomes" id="UP000789901">
    <property type="component" value="Unassembled WGS sequence"/>
</dbReference>
<evidence type="ECO:0000313" key="2">
    <source>
        <dbReference type="Proteomes" id="UP000789901"/>
    </source>
</evidence>
<feature type="non-terminal residue" evidence="1">
    <location>
        <position position="42"/>
    </location>
</feature>
<name>A0ABN7WHF4_GIGMA</name>
<reference evidence="1 2" key="1">
    <citation type="submission" date="2021-06" db="EMBL/GenBank/DDBJ databases">
        <authorList>
            <person name="Kallberg Y."/>
            <person name="Tangrot J."/>
            <person name="Rosling A."/>
        </authorList>
    </citation>
    <scope>NUCLEOTIDE SEQUENCE [LARGE SCALE GENOMIC DNA]</scope>
    <source>
        <strain evidence="1 2">120-4 pot B 10/14</strain>
    </source>
</reference>
<protein>
    <submittedName>
        <fullName evidence="1">35243_t:CDS:1</fullName>
    </submittedName>
</protein>
<comment type="caution">
    <text evidence="1">The sequence shown here is derived from an EMBL/GenBank/DDBJ whole genome shotgun (WGS) entry which is preliminary data.</text>
</comment>
<evidence type="ECO:0000313" key="1">
    <source>
        <dbReference type="EMBL" id="CAG8832074.1"/>
    </source>
</evidence>
<gene>
    <name evidence="1" type="ORF">GMARGA_LOCUS30898</name>
</gene>
<dbReference type="EMBL" id="CAJVQB010044688">
    <property type="protein sequence ID" value="CAG8832074.1"/>
    <property type="molecule type" value="Genomic_DNA"/>
</dbReference>
<proteinExistence type="predicted"/>
<accession>A0ABN7WHF4</accession>
<keyword evidence="2" id="KW-1185">Reference proteome</keyword>
<sequence>MSNQALTAAINALATAITNGEPKKNILSVNFFNKDKTKDPFE</sequence>